<dbReference type="PANTHER" id="PTHR43875:SF1">
    <property type="entry name" value="OSMOPROTECTIVE COMPOUNDS UPTAKE ATP-BINDING PROTEIN GGTA"/>
    <property type="match status" value="1"/>
</dbReference>
<dbReference type="InterPro" id="IPR013611">
    <property type="entry name" value="Transp-assoc_OB_typ2"/>
</dbReference>
<dbReference type="GO" id="GO:0016887">
    <property type="term" value="F:ATP hydrolysis activity"/>
    <property type="evidence" value="ECO:0007669"/>
    <property type="project" value="InterPro"/>
</dbReference>
<gene>
    <name evidence="12" type="ORF">AUR66_17515</name>
</gene>
<dbReference type="PANTHER" id="PTHR43875">
    <property type="entry name" value="MALTODEXTRIN IMPORT ATP-BINDING PROTEIN MSMX"/>
    <property type="match status" value="1"/>
</dbReference>
<evidence type="ECO:0000313" key="13">
    <source>
        <dbReference type="Proteomes" id="UP000053157"/>
    </source>
</evidence>
<dbReference type="SMART" id="SM00382">
    <property type="entry name" value="AAA"/>
    <property type="match status" value="1"/>
</dbReference>
<dbReference type="RefSeq" id="WP_058572959.1">
    <property type="nucleotide sequence ID" value="NZ_LOPV01000423.1"/>
</dbReference>
<dbReference type="Gene3D" id="2.40.50.100">
    <property type="match status" value="1"/>
</dbReference>
<keyword evidence="3" id="KW-0547">Nucleotide-binding</keyword>
<dbReference type="InterPro" id="IPR047641">
    <property type="entry name" value="ABC_transpr_MalK/UgpC-like"/>
</dbReference>
<dbReference type="Gene3D" id="3.40.50.300">
    <property type="entry name" value="P-loop containing nucleotide triphosphate hydrolases"/>
    <property type="match status" value="1"/>
</dbReference>
<dbReference type="AlphaFoldDB" id="A0A0W1S2D0"/>
<keyword evidence="4" id="KW-0067">ATP-binding</keyword>
<dbReference type="InterPro" id="IPR008995">
    <property type="entry name" value="Mo/tungstate-bd_C_term_dom"/>
</dbReference>
<dbReference type="InterPro" id="IPR012340">
    <property type="entry name" value="NA-bd_OB-fold"/>
</dbReference>
<comment type="similarity">
    <text evidence="8">Belongs to the ABC transporter superfamily. Carbohydrate uptake transporter-1 (CUT1) (TC 3.A.1.1) family.</text>
</comment>
<comment type="subcellular location">
    <subcellularLocation>
        <location evidence="1">Cell membrane</location>
        <topology evidence="1">Peripheral membrane protein</topology>
    </subcellularLocation>
</comment>
<comment type="catalytic activity">
    <reaction evidence="6">
        <text>L-arabinose(out) + ATP + H2O = L-arabinose(in) + ADP + phosphate + H(+)</text>
        <dbReference type="Rhea" id="RHEA:30007"/>
        <dbReference type="ChEBI" id="CHEBI:15377"/>
        <dbReference type="ChEBI" id="CHEBI:15378"/>
        <dbReference type="ChEBI" id="CHEBI:17535"/>
        <dbReference type="ChEBI" id="CHEBI:30616"/>
        <dbReference type="ChEBI" id="CHEBI:43474"/>
        <dbReference type="ChEBI" id="CHEBI:456216"/>
        <dbReference type="EC" id="7.5.2.13"/>
    </reaction>
    <physiologicalReaction direction="left-to-right" evidence="6">
        <dbReference type="Rhea" id="RHEA:30008"/>
    </physiologicalReaction>
</comment>
<dbReference type="PROSITE" id="PS50893">
    <property type="entry name" value="ABC_TRANSPORTER_2"/>
    <property type="match status" value="1"/>
</dbReference>
<evidence type="ECO:0000256" key="1">
    <source>
        <dbReference type="ARBA" id="ARBA00004202"/>
    </source>
</evidence>
<sequence>MATSIHLDTVRKEFRTLGNTHVAVDDLSLDIPEGSFTTFVGPSGCGKTTTLRMLAGLETPTSGTVSFGDEDVTDLPPQERNVSMVFQSIALYPHMSVRENIGYGLKIHGVPKSERDERIDEAAEVLQIEQQLEKMPSELSGGQQQRVALGGAFVQDPDVLLLDEPMSDLDAKLKSDLRVEIQRLHQELDTTVVYVTHDQTEAMTMSDQVVLLREGELAQVDPPKRLFDYPNSEYVAQFIGMPSTNVVECSVTEQNSVTSLEGPGLTVPLPAEVKPPASDSVRLGIRPQYLEVGSTGSCTLTVDVEVIETLGTESVVHGRLADGTNFDVVSDAVDDVSAGDKLDVSFDISDAFVFGDDGDTILFGAERAEETSVTGSTGGIA</sequence>
<dbReference type="EMBL" id="LOPV01000423">
    <property type="protein sequence ID" value="KTG20232.1"/>
    <property type="molecule type" value="Genomic_DNA"/>
</dbReference>
<dbReference type="CDD" id="cd03301">
    <property type="entry name" value="ABC_MalK_N"/>
    <property type="match status" value="1"/>
</dbReference>
<dbReference type="InterPro" id="IPR003439">
    <property type="entry name" value="ABC_transporter-like_ATP-bd"/>
</dbReference>
<dbReference type="GO" id="GO:0008643">
    <property type="term" value="P:carbohydrate transport"/>
    <property type="evidence" value="ECO:0007669"/>
    <property type="project" value="InterPro"/>
</dbReference>
<evidence type="ECO:0000256" key="10">
    <source>
        <dbReference type="ARBA" id="ARBA00066315"/>
    </source>
</evidence>
<dbReference type="InterPro" id="IPR017871">
    <property type="entry name" value="ABC_transporter-like_CS"/>
</dbReference>
<comment type="function">
    <text evidence="7">Part of the ABC transporter complex XacGHIJK involved in the uptake of xylose and arabinose. Responsible for energy coupling to the transport system.</text>
</comment>
<dbReference type="GO" id="GO:0140359">
    <property type="term" value="F:ABC-type transporter activity"/>
    <property type="evidence" value="ECO:0007669"/>
    <property type="project" value="InterPro"/>
</dbReference>
<dbReference type="SUPFAM" id="SSF50331">
    <property type="entry name" value="MOP-like"/>
    <property type="match status" value="1"/>
</dbReference>
<evidence type="ECO:0000259" key="11">
    <source>
        <dbReference type="PROSITE" id="PS50893"/>
    </source>
</evidence>
<proteinExistence type="inferred from homology"/>
<comment type="caution">
    <text evidence="12">The sequence shown here is derived from an EMBL/GenBank/DDBJ whole genome shotgun (WGS) entry which is preliminary data.</text>
</comment>
<protein>
    <recommendedName>
        <fullName evidence="10">ABC-type D-xylose/L-arabinose transporter</fullName>
        <ecNumber evidence="10">7.5.2.13</ecNumber>
    </recommendedName>
</protein>
<evidence type="ECO:0000256" key="9">
    <source>
        <dbReference type="ARBA" id="ARBA00065962"/>
    </source>
</evidence>
<evidence type="ECO:0000256" key="5">
    <source>
        <dbReference type="ARBA" id="ARBA00050355"/>
    </source>
</evidence>
<dbReference type="GO" id="GO:0055052">
    <property type="term" value="C:ATP-binding cassette (ABC) transporter complex, substrate-binding subunit-containing"/>
    <property type="evidence" value="ECO:0007669"/>
    <property type="project" value="TreeGrafter"/>
</dbReference>
<feature type="domain" description="ABC transporter" evidence="11">
    <location>
        <begin position="5"/>
        <end position="239"/>
    </location>
</feature>
<dbReference type="SUPFAM" id="SSF52540">
    <property type="entry name" value="P-loop containing nucleoside triphosphate hydrolases"/>
    <property type="match status" value="1"/>
</dbReference>
<keyword evidence="2" id="KW-0813">Transport</keyword>
<evidence type="ECO:0000313" key="12">
    <source>
        <dbReference type="EMBL" id="KTG20232.1"/>
    </source>
</evidence>
<dbReference type="Pfam" id="PF08402">
    <property type="entry name" value="TOBE_2"/>
    <property type="match status" value="1"/>
</dbReference>
<dbReference type="InterPro" id="IPR015855">
    <property type="entry name" value="ABC_transpr_MalK-like"/>
</dbReference>
<dbReference type="Pfam" id="PF00005">
    <property type="entry name" value="ABC_tran"/>
    <property type="match status" value="1"/>
</dbReference>
<dbReference type="InterPro" id="IPR027417">
    <property type="entry name" value="P-loop_NTPase"/>
</dbReference>
<evidence type="ECO:0000256" key="6">
    <source>
        <dbReference type="ARBA" id="ARBA00051890"/>
    </source>
</evidence>
<organism evidence="12 13">
    <name type="scientific">Haloferax profundi</name>
    <dbReference type="NCBI Taxonomy" id="1544718"/>
    <lineage>
        <taxon>Archaea</taxon>
        <taxon>Methanobacteriati</taxon>
        <taxon>Methanobacteriota</taxon>
        <taxon>Stenosarchaea group</taxon>
        <taxon>Halobacteria</taxon>
        <taxon>Halobacteriales</taxon>
        <taxon>Haloferacaceae</taxon>
        <taxon>Haloferax</taxon>
    </lineage>
</organism>
<keyword evidence="13" id="KW-1185">Reference proteome</keyword>
<dbReference type="PROSITE" id="PS00211">
    <property type="entry name" value="ABC_TRANSPORTER_1"/>
    <property type="match status" value="1"/>
</dbReference>
<evidence type="ECO:0000256" key="3">
    <source>
        <dbReference type="ARBA" id="ARBA00022741"/>
    </source>
</evidence>
<dbReference type="OrthoDB" id="18368at2157"/>
<comment type="subunit">
    <text evidence="9">The complex is composed of two ATP-binding proteins (XacJ and XacK), two transmembrane proteins (XacH and XacI) and a solute-binding protein (XacG).</text>
</comment>
<reference evidence="12 13" key="1">
    <citation type="submission" date="2015-12" db="EMBL/GenBank/DDBJ databases">
        <title>Haloferax profundi sp. nov. isolated from the Discovery deep brine-seawater interface in the Red Sea.</title>
        <authorList>
            <person name="Zhang G."/>
            <person name="Stingl U."/>
            <person name="Rashid M."/>
        </authorList>
    </citation>
    <scope>NUCLEOTIDE SEQUENCE [LARGE SCALE GENOMIC DNA]</scope>
    <source>
        <strain evidence="12 13">SB29</strain>
    </source>
</reference>
<dbReference type="Proteomes" id="UP000053157">
    <property type="component" value="Unassembled WGS sequence"/>
</dbReference>
<evidence type="ECO:0000256" key="8">
    <source>
        <dbReference type="ARBA" id="ARBA00061029"/>
    </source>
</evidence>
<dbReference type="FunFam" id="3.40.50.300:FF:000042">
    <property type="entry name" value="Maltose/maltodextrin ABC transporter, ATP-binding protein"/>
    <property type="match status" value="1"/>
</dbReference>
<dbReference type="GO" id="GO:0005524">
    <property type="term" value="F:ATP binding"/>
    <property type="evidence" value="ECO:0007669"/>
    <property type="project" value="UniProtKB-KW"/>
</dbReference>
<evidence type="ECO:0000256" key="2">
    <source>
        <dbReference type="ARBA" id="ARBA00022448"/>
    </source>
</evidence>
<comment type="catalytic activity">
    <reaction evidence="5">
        <text>D-xylose(out) + ATP + H2O = D-xylose(in) + ADP + phosphate + H(+)</text>
        <dbReference type="Rhea" id="RHEA:29899"/>
        <dbReference type="ChEBI" id="CHEBI:15377"/>
        <dbReference type="ChEBI" id="CHEBI:15378"/>
        <dbReference type="ChEBI" id="CHEBI:30616"/>
        <dbReference type="ChEBI" id="CHEBI:43474"/>
        <dbReference type="ChEBI" id="CHEBI:53455"/>
        <dbReference type="ChEBI" id="CHEBI:456216"/>
        <dbReference type="EC" id="7.5.2.13"/>
    </reaction>
    <physiologicalReaction direction="left-to-right" evidence="5">
        <dbReference type="Rhea" id="RHEA:29900"/>
    </physiologicalReaction>
</comment>
<dbReference type="Gene3D" id="2.40.50.140">
    <property type="entry name" value="Nucleic acid-binding proteins"/>
    <property type="match status" value="1"/>
</dbReference>
<evidence type="ECO:0000256" key="7">
    <source>
        <dbReference type="ARBA" id="ARBA00053454"/>
    </source>
</evidence>
<evidence type="ECO:0000256" key="4">
    <source>
        <dbReference type="ARBA" id="ARBA00022840"/>
    </source>
</evidence>
<name>A0A0W1S2D0_9EURY</name>
<dbReference type="EC" id="7.5.2.13" evidence="10"/>
<dbReference type="InterPro" id="IPR003593">
    <property type="entry name" value="AAA+_ATPase"/>
</dbReference>
<accession>A0A0W1S2D0</accession>